<dbReference type="STRING" id="139420.A0A371D146"/>
<feature type="transmembrane region" description="Helical" evidence="2">
    <location>
        <begin position="166"/>
        <end position="186"/>
    </location>
</feature>
<organism evidence="3 4">
    <name type="scientific">Lentinus brumalis</name>
    <dbReference type="NCBI Taxonomy" id="2498619"/>
    <lineage>
        <taxon>Eukaryota</taxon>
        <taxon>Fungi</taxon>
        <taxon>Dikarya</taxon>
        <taxon>Basidiomycota</taxon>
        <taxon>Agaricomycotina</taxon>
        <taxon>Agaricomycetes</taxon>
        <taxon>Polyporales</taxon>
        <taxon>Polyporaceae</taxon>
        <taxon>Lentinus</taxon>
    </lineage>
</organism>
<evidence type="ECO:0000313" key="4">
    <source>
        <dbReference type="Proteomes" id="UP000256964"/>
    </source>
</evidence>
<keyword evidence="2" id="KW-0472">Membrane</keyword>
<gene>
    <name evidence="3" type="ORF">OH76DRAFT_1356443</name>
</gene>
<sequence>MRLDSDLAPFTAAHVSAAAPEHGHARNSPNPPSETPVGQHTAPSWEPEWEFFSLAVWRQAQHETINVKPGWDDEDLVRELKKAYDGLRAWRRLLSLKGPRYAPFPLGDESFIYPQRIGSRRITAHRTLRVQFLLKHPERMRGKRDLMRALTRRPDVGIEFVEQWQVWRVAALVFMLAFSSMLIAIVTSIRLNDWSTGFAIGGFFAQMFAVILVAIGFVHYEEL</sequence>
<protein>
    <submittedName>
        <fullName evidence="3">Uncharacterized protein</fullName>
    </submittedName>
</protein>
<evidence type="ECO:0000313" key="3">
    <source>
        <dbReference type="EMBL" id="RDX46267.1"/>
    </source>
</evidence>
<keyword evidence="2" id="KW-0812">Transmembrane</keyword>
<reference evidence="3 4" key="1">
    <citation type="journal article" date="2018" name="Biotechnol. Biofuels">
        <title>Integrative visual omics of the white-rot fungus Polyporus brumalis exposes the biotechnological potential of its oxidative enzymes for delignifying raw plant biomass.</title>
        <authorList>
            <person name="Miyauchi S."/>
            <person name="Rancon A."/>
            <person name="Drula E."/>
            <person name="Hage H."/>
            <person name="Chaduli D."/>
            <person name="Favel A."/>
            <person name="Grisel S."/>
            <person name="Henrissat B."/>
            <person name="Herpoel-Gimbert I."/>
            <person name="Ruiz-Duenas F.J."/>
            <person name="Chevret D."/>
            <person name="Hainaut M."/>
            <person name="Lin J."/>
            <person name="Wang M."/>
            <person name="Pangilinan J."/>
            <person name="Lipzen A."/>
            <person name="Lesage-Meessen L."/>
            <person name="Navarro D."/>
            <person name="Riley R."/>
            <person name="Grigoriev I.V."/>
            <person name="Zhou S."/>
            <person name="Raouche S."/>
            <person name="Rosso M.N."/>
        </authorList>
    </citation>
    <scope>NUCLEOTIDE SEQUENCE [LARGE SCALE GENOMIC DNA]</scope>
    <source>
        <strain evidence="3 4">BRFM 1820</strain>
    </source>
</reference>
<dbReference type="AlphaFoldDB" id="A0A371D146"/>
<evidence type="ECO:0000256" key="1">
    <source>
        <dbReference type="SAM" id="MobiDB-lite"/>
    </source>
</evidence>
<proteinExistence type="predicted"/>
<dbReference type="EMBL" id="KZ857429">
    <property type="protein sequence ID" value="RDX46267.1"/>
    <property type="molecule type" value="Genomic_DNA"/>
</dbReference>
<feature type="region of interest" description="Disordered" evidence="1">
    <location>
        <begin position="17"/>
        <end position="43"/>
    </location>
</feature>
<feature type="transmembrane region" description="Helical" evidence="2">
    <location>
        <begin position="198"/>
        <end position="220"/>
    </location>
</feature>
<keyword evidence="2" id="KW-1133">Transmembrane helix</keyword>
<name>A0A371D146_9APHY</name>
<keyword evidence="4" id="KW-1185">Reference proteome</keyword>
<dbReference type="OrthoDB" id="2734283at2759"/>
<evidence type="ECO:0000256" key="2">
    <source>
        <dbReference type="SAM" id="Phobius"/>
    </source>
</evidence>
<dbReference type="Proteomes" id="UP000256964">
    <property type="component" value="Unassembled WGS sequence"/>
</dbReference>
<accession>A0A371D146</accession>